<gene>
    <name evidence="1" type="ORF">NAG76_14220</name>
</gene>
<evidence type="ECO:0000313" key="1">
    <source>
        <dbReference type="EMBL" id="URN92995.1"/>
    </source>
</evidence>
<dbReference type="EMBL" id="CP097899">
    <property type="protein sequence ID" value="URN92995.1"/>
    <property type="molecule type" value="Genomic_DNA"/>
</dbReference>
<accession>A0A9J6ZAB6</accession>
<dbReference type="Pfam" id="PF06224">
    <property type="entry name" value="AlkZ-like"/>
    <property type="match status" value="1"/>
</dbReference>
<organism evidence="1 2">
    <name type="scientific">Candidatus Pristimantibacillus lignocellulolyticus</name>
    <dbReference type="NCBI Taxonomy" id="2994561"/>
    <lineage>
        <taxon>Bacteria</taxon>
        <taxon>Bacillati</taxon>
        <taxon>Bacillota</taxon>
        <taxon>Bacilli</taxon>
        <taxon>Bacillales</taxon>
        <taxon>Paenibacillaceae</taxon>
        <taxon>Candidatus Pristimantibacillus</taxon>
    </lineage>
</organism>
<reference evidence="1" key="1">
    <citation type="submission" date="2022-05" db="EMBL/GenBank/DDBJ databases">
        <title>Novel bacterial taxa in a minimal lignocellulolytic consortium and its capacity to transform plastics disclosed by genome-resolved metagenomics.</title>
        <authorList>
            <person name="Rodriguez C.A.D."/>
            <person name="Diaz-Garcia L."/>
            <person name="Herrera K."/>
            <person name="Tarazona N.A."/>
            <person name="Sproer C."/>
            <person name="Overmann J."/>
            <person name="Jimenez D.J."/>
        </authorList>
    </citation>
    <scope>NUCLEOTIDE SEQUENCE</scope>
    <source>
        <strain evidence="1">MAG5</strain>
    </source>
</reference>
<sequence>MIHLSNRQARQFILLKQGLLGTYRFIEKKGVMEYISQGGCIQYDPIDTCGKNAELVLQSRVRGFSKKMLYDLLYEERVLIDYPDKNLSIISVTQWPYFERYREAARENAMKYEQIEILSDKIREKIKQYGALSSDDIKFSDHFNWQSNIHWSGGNNAARSVLEQMYTTGELVIHHKKGTRKYYDFSTNHIDSEILITEDPLKHDLEHLKWRVLRRIGAVGLLWNRASDAWLNIWNFKAEQRKEVFQQLISEKKIIPIYVEKFNEALYCLVEDIPLIEVIKRKQEWDERCELIAPLDNLMWDRKLIYKLFNFDYKWEIYTPESKRKYGYYILPILHGDKFIGRTEIRIEKETRTLIVKKIWFEQETNNTSEFQADLDGCLKRFSIFNDCNLIKHDYRKTK</sequence>
<dbReference type="GO" id="GO:0003677">
    <property type="term" value="F:DNA binding"/>
    <property type="evidence" value="ECO:0007669"/>
    <property type="project" value="UniProtKB-KW"/>
</dbReference>
<name>A0A9J6ZAB6_9BACL</name>
<proteinExistence type="predicted"/>
<evidence type="ECO:0000313" key="2">
    <source>
        <dbReference type="Proteomes" id="UP001056756"/>
    </source>
</evidence>
<keyword evidence="1" id="KW-0238">DNA-binding</keyword>
<protein>
    <submittedName>
        <fullName evidence="1">Winged helix DNA-binding domain-containing protein</fullName>
    </submittedName>
</protein>
<dbReference type="Proteomes" id="UP001056756">
    <property type="component" value="Chromosome"/>
</dbReference>
<dbReference type="KEGG" id="plig:NAG76_14220"/>
<dbReference type="PANTHER" id="PTHR30528:SF0">
    <property type="entry name" value="CYTOPLASMIC PROTEIN"/>
    <property type="match status" value="1"/>
</dbReference>
<dbReference type="AlphaFoldDB" id="A0A9J6ZAB6"/>
<dbReference type="PANTHER" id="PTHR30528">
    <property type="entry name" value="CYTOPLASMIC PROTEIN"/>
    <property type="match status" value="1"/>
</dbReference>
<dbReference type="InterPro" id="IPR009351">
    <property type="entry name" value="AlkZ-like"/>
</dbReference>